<dbReference type="GO" id="GO:0009253">
    <property type="term" value="P:peptidoglycan catabolic process"/>
    <property type="evidence" value="ECO:0007669"/>
    <property type="project" value="InterPro"/>
</dbReference>
<dbReference type="SMART" id="SM00644">
    <property type="entry name" value="Ami_2"/>
    <property type="match status" value="1"/>
</dbReference>
<dbReference type="Gene3D" id="3.40.80.10">
    <property type="entry name" value="Peptidoglycan recognition protein-like"/>
    <property type="match status" value="2"/>
</dbReference>
<evidence type="ECO:0000256" key="2">
    <source>
        <dbReference type="SAM" id="SignalP"/>
    </source>
</evidence>
<protein>
    <recommendedName>
        <fullName evidence="8">N-acetylmuramoyl-L-alanine amidase</fullName>
    </recommendedName>
</protein>
<keyword evidence="7" id="KW-1185">Reference proteome</keyword>
<name>A0A8W8NZL1_MAGGI</name>
<evidence type="ECO:0000313" key="6">
    <source>
        <dbReference type="EnsemblMetazoa" id="G7771.3:cds"/>
    </source>
</evidence>
<organism evidence="6 7">
    <name type="scientific">Magallana gigas</name>
    <name type="common">Pacific oyster</name>
    <name type="synonym">Crassostrea gigas</name>
    <dbReference type="NCBI Taxonomy" id="29159"/>
    <lineage>
        <taxon>Eukaryota</taxon>
        <taxon>Metazoa</taxon>
        <taxon>Spiralia</taxon>
        <taxon>Lophotrochozoa</taxon>
        <taxon>Mollusca</taxon>
        <taxon>Bivalvia</taxon>
        <taxon>Autobranchia</taxon>
        <taxon>Pteriomorphia</taxon>
        <taxon>Ostreida</taxon>
        <taxon>Ostreoidea</taxon>
        <taxon>Ostreidae</taxon>
        <taxon>Magallana</taxon>
    </lineage>
</organism>
<dbReference type="InterPro" id="IPR036505">
    <property type="entry name" value="Amidase/PGRP_sf"/>
</dbReference>
<evidence type="ECO:0000259" key="3">
    <source>
        <dbReference type="SMART" id="SM00287"/>
    </source>
</evidence>
<dbReference type="InterPro" id="IPR002502">
    <property type="entry name" value="Amidase_domain"/>
</dbReference>
<dbReference type="EnsemblMetazoa" id="G7771.3">
    <property type="protein sequence ID" value="G7771.3:cds"/>
    <property type="gene ID" value="G7771"/>
</dbReference>
<dbReference type="SMART" id="SM00701">
    <property type="entry name" value="PGRP"/>
    <property type="match status" value="1"/>
</dbReference>
<dbReference type="Gene3D" id="2.30.30.40">
    <property type="entry name" value="SH3 Domains"/>
    <property type="match status" value="1"/>
</dbReference>
<dbReference type="SUPFAM" id="SSF55846">
    <property type="entry name" value="N-acetylmuramoyl-L-alanine amidase-like"/>
    <property type="match status" value="1"/>
</dbReference>
<dbReference type="GO" id="GO:0008745">
    <property type="term" value="F:N-acetylmuramoyl-L-alanine amidase activity"/>
    <property type="evidence" value="ECO:0007669"/>
    <property type="project" value="InterPro"/>
</dbReference>
<evidence type="ECO:0000256" key="1">
    <source>
        <dbReference type="ARBA" id="ARBA00007553"/>
    </source>
</evidence>
<dbReference type="Pfam" id="PF01510">
    <property type="entry name" value="Amidase_2"/>
    <property type="match status" value="1"/>
</dbReference>
<sequence>MMSLFIRASFLLQFICNIEISIASQCACATDYVHVRSGAGTTHHILGTLSTGSCVTFKEHMMSATGYQWANVDYHGQNGWIASDYLTFKECSQSSSTHTGTHSTAGCPTIISRSEWGARAPTHHNGRLPATPGHVYIHHGATPGCHTKADCIQRVRSYQNYHMDSHGWSDIGYSFVIGEDGNVYEGRGWDTVGAHTLHHNTDGLGKKLNGMNRYSGVGGRGAWSDGAHTQHHNTDGLGFCVMGNFMTHAPNDMAINAVKSLIHCGVQMGKITHNYVLKGHRDVGQTACPGDKLYALIKTWPHYHH</sequence>
<feature type="domain" description="SH3b" evidence="3">
    <location>
        <begin position="24"/>
        <end position="90"/>
    </location>
</feature>
<feature type="chain" id="PRO_5036498871" description="N-acetylmuramoyl-L-alanine amidase" evidence="2">
    <location>
        <begin position="24"/>
        <end position="305"/>
    </location>
</feature>
<dbReference type="PANTHER" id="PTHR11022">
    <property type="entry name" value="PEPTIDOGLYCAN RECOGNITION PROTEIN"/>
    <property type="match status" value="1"/>
</dbReference>
<proteinExistence type="inferred from homology"/>
<dbReference type="Pfam" id="PF08239">
    <property type="entry name" value="SH3_3"/>
    <property type="match status" value="1"/>
</dbReference>
<accession>A0A8W8NZL1</accession>
<evidence type="ECO:0000259" key="5">
    <source>
        <dbReference type="SMART" id="SM00701"/>
    </source>
</evidence>
<evidence type="ECO:0008006" key="8">
    <source>
        <dbReference type="Google" id="ProtNLM"/>
    </source>
</evidence>
<dbReference type="AlphaFoldDB" id="A0A8W8NZL1"/>
<dbReference type="GO" id="GO:0008270">
    <property type="term" value="F:zinc ion binding"/>
    <property type="evidence" value="ECO:0007669"/>
    <property type="project" value="InterPro"/>
</dbReference>
<dbReference type="InterPro" id="IPR003646">
    <property type="entry name" value="SH3-like_bac-type"/>
</dbReference>
<dbReference type="Proteomes" id="UP000005408">
    <property type="component" value="Unassembled WGS sequence"/>
</dbReference>
<keyword evidence="2" id="KW-0732">Signal</keyword>
<feature type="domain" description="Peptidoglycan recognition protein family" evidence="5">
    <location>
        <begin position="108"/>
        <end position="284"/>
    </location>
</feature>
<comment type="similarity">
    <text evidence="1">Belongs to the N-acetylmuramoyl-L-alanine amidase 2 family.</text>
</comment>
<dbReference type="SMART" id="SM00287">
    <property type="entry name" value="SH3b"/>
    <property type="match status" value="1"/>
</dbReference>
<dbReference type="InterPro" id="IPR006619">
    <property type="entry name" value="PGRP_domain_met/bac"/>
</dbReference>
<dbReference type="CDD" id="cd06583">
    <property type="entry name" value="PGRP"/>
    <property type="match status" value="1"/>
</dbReference>
<feature type="domain" description="N-acetylmuramoyl-L-alanine amidase" evidence="4">
    <location>
        <begin position="120"/>
        <end position="290"/>
    </location>
</feature>
<feature type="signal peptide" evidence="2">
    <location>
        <begin position="1"/>
        <end position="23"/>
    </location>
</feature>
<evidence type="ECO:0000313" key="7">
    <source>
        <dbReference type="Proteomes" id="UP000005408"/>
    </source>
</evidence>
<evidence type="ECO:0000259" key="4">
    <source>
        <dbReference type="SMART" id="SM00644"/>
    </source>
</evidence>
<dbReference type="PANTHER" id="PTHR11022:SF41">
    <property type="entry name" value="PEPTIDOGLYCAN-RECOGNITION PROTEIN LC-RELATED"/>
    <property type="match status" value="1"/>
</dbReference>
<reference evidence="6" key="1">
    <citation type="submission" date="2022-08" db="UniProtKB">
        <authorList>
            <consortium name="EnsemblMetazoa"/>
        </authorList>
    </citation>
    <scope>IDENTIFICATION</scope>
    <source>
        <strain evidence="6">05x7-T-G4-1.051#20</strain>
    </source>
</reference>
<dbReference type="InterPro" id="IPR015510">
    <property type="entry name" value="PGRP"/>
</dbReference>